<organism evidence="2 3">
    <name type="scientific">Rubritalea tangerina</name>
    <dbReference type="NCBI Taxonomy" id="430798"/>
    <lineage>
        <taxon>Bacteria</taxon>
        <taxon>Pseudomonadati</taxon>
        <taxon>Verrucomicrobiota</taxon>
        <taxon>Verrucomicrobiia</taxon>
        <taxon>Verrucomicrobiales</taxon>
        <taxon>Rubritaleaceae</taxon>
        <taxon>Rubritalea</taxon>
    </lineage>
</organism>
<accession>A0ABW4Z7T3</accession>
<dbReference type="SUPFAM" id="SSF82185">
    <property type="entry name" value="Histone H3 K4-specific methyltransferase SET7/9 N-terminal domain"/>
    <property type="match status" value="3"/>
</dbReference>
<evidence type="ECO:0000256" key="1">
    <source>
        <dbReference type="SAM" id="MobiDB-lite"/>
    </source>
</evidence>
<evidence type="ECO:0000313" key="3">
    <source>
        <dbReference type="Proteomes" id="UP001597389"/>
    </source>
</evidence>
<dbReference type="EMBL" id="JBHUJB010000011">
    <property type="protein sequence ID" value="MFD2157752.1"/>
    <property type="molecule type" value="Genomic_DNA"/>
</dbReference>
<feature type="region of interest" description="Disordered" evidence="1">
    <location>
        <begin position="220"/>
        <end position="240"/>
    </location>
</feature>
<dbReference type="Pfam" id="PF07661">
    <property type="entry name" value="MORN_2"/>
    <property type="match status" value="1"/>
</dbReference>
<keyword evidence="3" id="KW-1185">Reference proteome</keyword>
<name>A0ABW4Z7T3_9BACT</name>
<comment type="caution">
    <text evidence="2">The sequence shown here is derived from an EMBL/GenBank/DDBJ whole genome shotgun (WGS) entry which is preliminary data.</text>
</comment>
<evidence type="ECO:0000313" key="2">
    <source>
        <dbReference type="EMBL" id="MFD2157752.1"/>
    </source>
</evidence>
<protein>
    <submittedName>
        <fullName evidence="2">Toxin-antitoxin system YwqK family antitoxin</fullName>
    </submittedName>
</protein>
<feature type="compositionally biased region" description="Basic and acidic residues" evidence="1">
    <location>
        <begin position="97"/>
        <end position="113"/>
    </location>
</feature>
<reference evidence="3" key="1">
    <citation type="journal article" date="2019" name="Int. J. Syst. Evol. Microbiol.">
        <title>The Global Catalogue of Microorganisms (GCM) 10K type strain sequencing project: providing services to taxonomists for standard genome sequencing and annotation.</title>
        <authorList>
            <consortium name="The Broad Institute Genomics Platform"/>
            <consortium name="The Broad Institute Genome Sequencing Center for Infectious Disease"/>
            <person name="Wu L."/>
            <person name="Ma J."/>
        </authorList>
    </citation>
    <scope>NUCLEOTIDE SEQUENCE [LARGE SCALE GENOMIC DNA]</scope>
    <source>
        <strain evidence="3">CCUG 57942</strain>
    </source>
</reference>
<dbReference type="Gene3D" id="2.20.110.10">
    <property type="entry name" value="Histone H3 K4-specific methyltransferase SET7/9 N-terminal domain"/>
    <property type="match status" value="3"/>
</dbReference>
<feature type="region of interest" description="Disordered" evidence="1">
    <location>
        <begin position="86"/>
        <end position="125"/>
    </location>
</feature>
<sequence length="324" mass="37805">MKTPLGLSLIITGILSTLWAEEPPINTDRAKNSIQEVLLHYPSGQLREKYFLKKNKKHGVHTSFDKDGNIITQTQYLRGHPIGIIKDRQHKPQTTKKTPEKSIDKNKTDKSIEFHPNGQIKRSGSFLKGKKHGLFSHWNSEGQKTYEITYSNGKRHGKFTRWFDQKRIQTGYYADNKLHGTVTSWNHGNTKKSEVNYFRGQKTRAIEFSENNIVSETRYQHNKKHGIAKTWNPNGRKASMSHYQTGQLQGLKETWHSNGRKASQENYVNNRRHGKAQYWIYSEHSKTYHYEVVHFNHGHYLRTVRNGKSKKEPLRGFFDGILYP</sequence>
<dbReference type="RefSeq" id="WP_377089169.1">
    <property type="nucleotide sequence ID" value="NZ_JBHSJL010000014.1"/>
</dbReference>
<proteinExistence type="predicted"/>
<dbReference type="InterPro" id="IPR011652">
    <property type="entry name" value="MORN_2"/>
</dbReference>
<dbReference type="Proteomes" id="UP001597389">
    <property type="component" value="Unassembled WGS sequence"/>
</dbReference>
<gene>
    <name evidence="2" type="ORF">ACFSW8_02445</name>
</gene>